<dbReference type="SMART" id="SM00382">
    <property type="entry name" value="AAA"/>
    <property type="match status" value="1"/>
</dbReference>
<dbReference type="PIRSF" id="PIRSF005647">
    <property type="entry name" value="CooC"/>
    <property type="match status" value="1"/>
</dbReference>
<sequence length="256" mass="27967">MSKTIALVGKGGTGKTTLASLILKFLIQNGHGPVLAVDADSNSTLNLSLGVEVDKTIGGMREDMTQEIRDGEIPAGMSKEAYVEYQMQQALVESSGFDLLAMGRPEGQGCYCYANNLLRRHIDSLAENYPFVVVDNEAGMEHLSRRTTRNIDIMLIVSEPTPVGVITAGRIRNLSRELQLNVEKSRLVINRSSSNIPDNLKKTVQEQGLEPVVLLPADEMILDFTARGQSLLELPGDSKAVEAVDRLCREVITGNR</sequence>
<dbReference type="Proteomes" id="UP000005496">
    <property type="component" value="Unassembled WGS sequence"/>
</dbReference>
<dbReference type="GO" id="GO:0016887">
    <property type="term" value="F:ATP hydrolysis activity"/>
    <property type="evidence" value="ECO:0007669"/>
    <property type="project" value="TreeGrafter"/>
</dbReference>
<dbReference type="RefSeq" id="WP_008868934.1">
    <property type="nucleotide sequence ID" value="NZ_ACJN02000001.1"/>
</dbReference>
<feature type="domain" description="AAA+ ATPase" evidence="1">
    <location>
        <begin position="1"/>
        <end position="186"/>
    </location>
</feature>
<evidence type="ECO:0000259" key="1">
    <source>
        <dbReference type="SMART" id="SM00382"/>
    </source>
</evidence>
<dbReference type="eggNOG" id="COG3640">
    <property type="taxonomic scope" value="Bacteria"/>
</dbReference>
<gene>
    <name evidence="2" type="ORF">Dthio_PD3240</name>
</gene>
<dbReference type="GO" id="GO:0005829">
    <property type="term" value="C:cytosol"/>
    <property type="evidence" value="ECO:0007669"/>
    <property type="project" value="TreeGrafter"/>
</dbReference>
<evidence type="ECO:0000313" key="2">
    <source>
        <dbReference type="EMBL" id="EFI35805.1"/>
    </source>
</evidence>
<reference evidence="2" key="1">
    <citation type="submission" date="2010-05" db="EMBL/GenBank/DDBJ databases">
        <title>The draft genome of Desulfonatronospira thiodismutans ASO3-1.</title>
        <authorList>
            <consortium name="US DOE Joint Genome Institute (JGI-PGF)"/>
            <person name="Lucas S."/>
            <person name="Copeland A."/>
            <person name="Lapidus A."/>
            <person name="Cheng J.-F."/>
            <person name="Bruce D."/>
            <person name="Goodwin L."/>
            <person name="Pitluck S."/>
            <person name="Chertkov O."/>
            <person name="Brettin T."/>
            <person name="Detter J.C."/>
            <person name="Han C."/>
            <person name="Land M.L."/>
            <person name="Hauser L."/>
            <person name="Kyrpides N."/>
            <person name="Mikhailova N."/>
            <person name="Muyzer G."/>
            <person name="Woyke T."/>
        </authorList>
    </citation>
    <scope>NUCLEOTIDE SEQUENCE [LARGE SCALE GENOMIC DNA]</scope>
    <source>
        <strain evidence="2">ASO3-1</strain>
    </source>
</reference>
<dbReference type="PANTHER" id="PTHR43384">
    <property type="entry name" value="SEPTUM SITE-DETERMINING PROTEIN MIND HOMOLOG, CHLOROPLASTIC-RELATED"/>
    <property type="match status" value="1"/>
</dbReference>
<evidence type="ECO:0000313" key="3">
    <source>
        <dbReference type="Proteomes" id="UP000005496"/>
    </source>
</evidence>
<dbReference type="GO" id="GO:0009898">
    <property type="term" value="C:cytoplasmic side of plasma membrane"/>
    <property type="evidence" value="ECO:0007669"/>
    <property type="project" value="TreeGrafter"/>
</dbReference>
<dbReference type="AlphaFoldDB" id="D6SM94"/>
<dbReference type="InterPro" id="IPR002586">
    <property type="entry name" value="CobQ/CobB/MinD/ParA_Nub-bd_dom"/>
</dbReference>
<accession>D6SM94</accession>
<dbReference type="EMBL" id="ACJN02000001">
    <property type="protein sequence ID" value="EFI35805.1"/>
    <property type="molecule type" value="Genomic_DNA"/>
</dbReference>
<dbReference type="Pfam" id="PF01656">
    <property type="entry name" value="CbiA"/>
    <property type="match status" value="1"/>
</dbReference>
<dbReference type="InterPro" id="IPR027417">
    <property type="entry name" value="P-loop_NTPase"/>
</dbReference>
<dbReference type="InterPro" id="IPR050625">
    <property type="entry name" value="ParA/MinD_ATPase"/>
</dbReference>
<name>D6SM94_9BACT</name>
<protein>
    <submittedName>
        <fullName evidence="2">Cobyrinic acid ac-diamide synthase</fullName>
    </submittedName>
</protein>
<dbReference type="PANTHER" id="PTHR43384:SF7">
    <property type="entry name" value="CARBON-MONOXIDE DEHYDROGENASE ACCESSORY PROTEIN"/>
    <property type="match status" value="1"/>
</dbReference>
<dbReference type="SUPFAM" id="SSF52540">
    <property type="entry name" value="P-loop containing nucleoside triphosphate hydrolases"/>
    <property type="match status" value="1"/>
</dbReference>
<dbReference type="GO" id="GO:0051782">
    <property type="term" value="P:negative regulation of cell division"/>
    <property type="evidence" value="ECO:0007669"/>
    <property type="project" value="TreeGrafter"/>
</dbReference>
<comment type="caution">
    <text evidence="2">The sequence shown here is derived from an EMBL/GenBank/DDBJ whole genome shotgun (WGS) entry which is preliminary data.</text>
</comment>
<dbReference type="Gene3D" id="3.40.50.300">
    <property type="entry name" value="P-loop containing nucleotide triphosphate hydrolases"/>
    <property type="match status" value="1"/>
</dbReference>
<proteinExistence type="predicted"/>
<dbReference type="InterPro" id="IPR014433">
    <property type="entry name" value="CooC"/>
</dbReference>
<keyword evidence="3" id="KW-1185">Reference proteome</keyword>
<dbReference type="InterPro" id="IPR003593">
    <property type="entry name" value="AAA+_ATPase"/>
</dbReference>
<organism evidence="2 3">
    <name type="scientific">Desulfonatronospira thiodismutans ASO3-1</name>
    <dbReference type="NCBI Taxonomy" id="555779"/>
    <lineage>
        <taxon>Bacteria</taxon>
        <taxon>Pseudomonadati</taxon>
        <taxon>Thermodesulfobacteriota</taxon>
        <taxon>Desulfovibrionia</taxon>
        <taxon>Desulfovibrionales</taxon>
        <taxon>Desulfonatronovibrionaceae</taxon>
        <taxon>Desulfonatronospira</taxon>
    </lineage>
</organism>
<dbReference type="GO" id="GO:0005524">
    <property type="term" value="F:ATP binding"/>
    <property type="evidence" value="ECO:0007669"/>
    <property type="project" value="TreeGrafter"/>
</dbReference>